<keyword evidence="16 19" id="KW-0413">Isomerase</keyword>
<dbReference type="EMBL" id="MN336500">
    <property type="protein sequence ID" value="QGM12858.2"/>
    <property type="molecule type" value="Genomic_DNA"/>
</dbReference>
<evidence type="ECO:0000256" key="19">
    <source>
        <dbReference type="PROSITE-ProRule" id="PRU01384"/>
    </source>
</evidence>
<dbReference type="PROSITE" id="PS52040">
    <property type="entry name" value="TOPO_IIA"/>
    <property type="match status" value="1"/>
</dbReference>
<dbReference type="PANTHER" id="PTHR10169:SF50">
    <property type="entry name" value="DNA TOPOISOMERASE 2"/>
    <property type="match status" value="1"/>
</dbReference>
<evidence type="ECO:0000256" key="3">
    <source>
        <dbReference type="ARBA" id="ARBA00001936"/>
    </source>
</evidence>
<dbReference type="Gene3D" id="3.30.565.10">
    <property type="entry name" value="Histidine kinase-like ATPase, C-terminal domain"/>
    <property type="match status" value="1"/>
</dbReference>
<dbReference type="InterPro" id="IPR020568">
    <property type="entry name" value="Ribosomal_Su5_D2-typ_SF"/>
</dbReference>
<evidence type="ECO:0000256" key="15">
    <source>
        <dbReference type="ARBA" id="ARBA00023200"/>
    </source>
</evidence>
<evidence type="ECO:0000256" key="9">
    <source>
        <dbReference type="ARBA" id="ARBA00022723"/>
    </source>
</evidence>
<keyword evidence="14 19" id="KW-0238">DNA-binding</keyword>
<evidence type="ECO:0000256" key="17">
    <source>
        <dbReference type="ARBA" id="ARBA00031138"/>
    </source>
</evidence>
<evidence type="ECO:0000256" key="16">
    <source>
        <dbReference type="ARBA" id="ARBA00023235"/>
    </source>
</evidence>
<evidence type="ECO:0000256" key="7">
    <source>
        <dbReference type="ARBA" id="ARBA00012895"/>
    </source>
</evidence>
<comment type="cofactor">
    <cofactor evidence="2">
        <name>Ca(2+)</name>
        <dbReference type="ChEBI" id="CHEBI:29108"/>
    </cofactor>
</comment>
<dbReference type="Gene3D" id="3.30.1360.40">
    <property type="match status" value="1"/>
</dbReference>
<dbReference type="SUPFAM" id="SSF55874">
    <property type="entry name" value="ATPase domain of HSP90 chaperone/DNA topoisomerase II/histidine kinase"/>
    <property type="match status" value="1"/>
</dbReference>
<comment type="function">
    <text evidence="18">Type II topoisomerase. Processively relaxes supercoiled DNA. Displays DNA-supercoiling activity only when associated with the viral histone-like protein.</text>
</comment>
<dbReference type="InterPro" id="IPR013759">
    <property type="entry name" value="Topo_IIA_B_C"/>
</dbReference>
<evidence type="ECO:0000313" key="21">
    <source>
        <dbReference type="EMBL" id="QGM12858.2"/>
    </source>
</evidence>
<organismHost>
    <name type="scientific">Ornithodoros moubata</name>
    <name type="common">Soft tick</name>
    <name type="synonym">Argasid tick</name>
    <dbReference type="NCBI Taxonomy" id="6938"/>
</organismHost>
<dbReference type="Gene3D" id="3.90.199.10">
    <property type="entry name" value="Topoisomerase II, domain 5"/>
    <property type="match status" value="1"/>
</dbReference>
<reference evidence="21 22" key="1">
    <citation type="submission" date="2019-08" db="EMBL/GenBank/DDBJ databases">
        <authorList>
            <person name="Ndlovu S.S."/>
            <person name="Malesa R."/>
        </authorList>
    </citation>
    <scope>NUCLEOTIDE SEQUENCE [LARGE SCALE GENOMIC DNA]</scope>
    <source>
        <strain evidence="21">RSA_2_2008</strain>
    </source>
</reference>
<dbReference type="SUPFAM" id="SSF56719">
    <property type="entry name" value="Type II DNA topoisomerase"/>
    <property type="match status" value="1"/>
</dbReference>
<organismHost>
    <name type="scientific">Phacochoerus aethiopicus</name>
    <name type="common">Warthog</name>
    <dbReference type="NCBI Taxonomy" id="85517"/>
</organismHost>
<dbReference type="InterPro" id="IPR013758">
    <property type="entry name" value="Topo_IIA_A/C_ab"/>
</dbReference>
<dbReference type="GO" id="GO:0003677">
    <property type="term" value="F:DNA binding"/>
    <property type="evidence" value="ECO:0007669"/>
    <property type="project" value="UniProtKB-UniRule"/>
</dbReference>
<accession>A0A856Z169</accession>
<dbReference type="Pfam" id="PF00521">
    <property type="entry name" value="DNA_topoisoIV"/>
    <property type="match status" value="1"/>
</dbReference>
<dbReference type="GO" id="GO:0000819">
    <property type="term" value="P:sister chromatid segregation"/>
    <property type="evidence" value="ECO:0007669"/>
    <property type="project" value="TreeGrafter"/>
</dbReference>
<dbReference type="InterPro" id="IPR001154">
    <property type="entry name" value="TopoII_euk"/>
</dbReference>
<keyword evidence="9" id="KW-0479">Metal-binding</keyword>
<keyword evidence="12" id="KW-0460">Magnesium</keyword>
<dbReference type="InterPro" id="IPR036890">
    <property type="entry name" value="HATPase_C_sf"/>
</dbReference>
<dbReference type="GO" id="GO:0005524">
    <property type="term" value="F:ATP binding"/>
    <property type="evidence" value="ECO:0007669"/>
    <property type="project" value="UniProtKB-KW"/>
</dbReference>
<dbReference type="PRINTS" id="PR01158">
    <property type="entry name" value="TOPISMRASEII"/>
</dbReference>
<comment type="cofactor">
    <cofactor evidence="3">
        <name>Mn(2+)</name>
        <dbReference type="ChEBI" id="CHEBI:29035"/>
    </cofactor>
</comment>
<evidence type="ECO:0000256" key="4">
    <source>
        <dbReference type="ARBA" id="ARBA00001946"/>
    </source>
</evidence>
<evidence type="ECO:0000256" key="8">
    <source>
        <dbReference type="ARBA" id="ARBA00019635"/>
    </source>
</evidence>
<evidence type="ECO:0000256" key="13">
    <source>
        <dbReference type="ARBA" id="ARBA00023029"/>
    </source>
</evidence>
<protein>
    <recommendedName>
        <fullName evidence="8">DNA topoisomerase 2</fullName>
        <ecNumber evidence="7">5.6.2.2</ecNumber>
    </recommendedName>
    <alternativeName>
        <fullName evidence="17">DNA topoisomerase II</fullName>
    </alternativeName>
</protein>
<dbReference type="Gene3D" id="3.30.230.10">
    <property type="match status" value="1"/>
</dbReference>
<evidence type="ECO:0000256" key="12">
    <source>
        <dbReference type="ARBA" id="ARBA00022842"/>
    </source>
</evidence>
<dbReference type="EC" id="5.6.2.2" evidence="7"/>
<evidence type="ECO:0000256" key="14">
    <source>
        <dbReference type="ARBA" id="ARBA00023125"/>
    </source>
</evidence>
<evidence type="ECO:0000256" key="2">
    <source>
        <dbReference type="ARBA" id="ARBA00001913"/>
    </source>
</evidence>
<keyword evidence="15" id="KW-1035">Host cytoplasm</keyword>
<comment type="similarity">
    <text evidence="6">Belongs to the type II topoisomerase family.</text>
</comment>
<comment type="catalytic activity">
    <reaction evidence="1 19">
        <text>ATP-dependent breakage, passage and rejoining of double-stranded DNA.</text>
        <dbReference type="EC" id="5.6.2.2"/>
    </reaction>
</comment>
<dbReference type="Gene3D" id="3.40.50.670">
    <property type="match status" value="1"/>
</dbReference>
<dbReference type="GO" id="GO:0046872">
    <property type="term" value="F:metal ion binding"/>
    <property type="evidence" value="ECO:0007669"/>
    <property type="project" value="UniProtKB-KW"/>
</dbReference>
<evidence type="ECO:0000256" key="5">
    <source>
        <dbReference type="ARBA" id="ARBA00004192"/>
    </source>
</evidence>
<gene>
    <name evidence="21" type="ORF">P1192R</name>
</gene>
<organism evidence="21 22">
    <name type="scientific">African swine fever virus</name>
    <name type="common">ASFV</name>
    <dbReference type="NCBI Taxonomy" id="10497"/>
    <lineage>
        <taxon>Viruses</taxon>
        <taxon>Varidnaviria</taxon>
        <taxon>Bamfordvirae</taxon>
        <taxon>Nucleocytoviricota</taxon>
        <taxon>Pokkesviricetes</taxon>
        <taxon>Asfuvirales</taxon>
        <taxon>Asfarviridae</taxon>
        <taxon>Asfivirus</taxon>
        <taxon>Asfivirus haemorrhagiae</taxon>
    </lineage>
</organism>
<organismHost>
    <name type="scientific">Potamochoerus larvatus</name>
    <name type="common">Bushpig</name>
    <dbReference type="NCBI Taxonomy" id="273792"/>
</organismHost>
<organismHost>
    <name type="scientific">Sus scrofa</name>
    <name type="common">Pig</name>
    <dbReference type="NCBI Taxonomy" id="9823"/>
</organismHost>
<feature type="active site" description="O-(5'-phospho-DNA)-tyrosine intermediate" evidence="19">
    <location>
        <position position="868"/>
    </location>
</feature>
<dbReference type="InterPro" id="IPR013757">
    <property type="entry name" value="Topo_IIA_A_a_sf"/>
</dbReference>
<dbReference type="InterPro" id="IPR050634">
    <property type="entry name" value="DNA_Topoisomerase_II"/>
</dbReference>
<evidence type="ECO:0000256" key="6">
    <source>
        <dbReference type="ARBA" id="ARBA00011080"/>
    </source>
</evidence>
<dbReference type="GO" id="GO:0030430">
    <property type="term" value="C:host cell cytoplasm"/>
    <property type="evidence" value="ECO:0007669"/>
    <property type="project" value="UniProtKB-SubCell"/>
</dbReference>
<dbReference type="FunFam" id="3.40.50.670:FF:000001">
    <property type="entry name" value="DNA topoisomerase 2"/>
    <property type="match status" value="1"/>
</dbReference>
<dbReference type="Pfam" id="PF16898">
    <property type="entry name" value="TOPRIM_C"/>
    <property type="match status" value="1"/>
</dbReference>
<evidence type="ECO:0000313" key="22">
    <source>
        <dbReference type="Proteomes" id="UP000422855"/>
    </source>
</evidence>
<sequence length="1260" mass="142839">MRLPTFVTSGRRPSAAPTACFTSGHASTTCHTPILYPLGLPTKTCISLEPICFASHKLIKFEFFIGIKMEAFEISDFKEHAKKKSMWAGALNKVTISGLMGVFTEDEDLMALPIHRDHCPALLKIFDELIVNATDHERACHSKAKKVTYIKISFDKGVFSCENDGPGIPITKHEQASLIAKRDVYVPEVASCYFLAGTNINKAKDCIKGGTNGVGLKLAMVHSQWAILTTADGAQKYVQHINQRLDIIEPPTITPSREMFTRIELMPVYQELGYAEPLSETEQADLSAWIYLRACQCAAYVGKGTTIYYNDKPCRTGSVMALAKMYTLLSAPNGTIHTATIKADAKPYSLHPLQVAAVVSPKFKKFEHVSVINGVNCVKGEHVTFLKKTINEMVVKKFQQTIKDKNRKTTLRDSCSNIFIVIVGSIPGIEWTGQRKDELSIAENVFKTHYSIPSSFLTSMTKSIVDILLQSISKKDNHKQVDVDKYTRARNAGGKRAQDCMLLAAEGDSALSLLRTGLTLGKSNPSGPSFDFCGMISLGGVIMNACKKVTNITTDSGETIMVRNEQLTNNKVLQGIVQVLGLDFNCHYKTQEERAKLRYGCIVACVDQDLDGCGKILGLLLAYFHLFWPQLIIHGFVKRLLTPLIRVYEKGKTVPVEFYYEQEFDAWAKKQTSLANHTVKYYKGLAAHDTHEVKSMFKHFDNMVYTFTLDDSAKELFHIYFGGESELRKRELCTGVVPLTETQTQSIHSVRRIPCSLHLQVDTKAYKLDAIERQIPNFLDGMTRARRKILAGGVKCFASNNRERKVFQFGGYVADHMFYHHGDMSLNTSIIKAAQYYPGSSHLYPVFIGIGSFGSRHLGGKDAGSPRYISVQLASEFIKTMFPAEDSWLLPYVFEDGQRAEPEYYVPVLPLAIMEYGANPSEGWKYTTWARQLEDILALVRAYVDKNNPKHELLHYAIKHKITILPLRPSNYNFKGHLKRFGQYYYSYGTYVISEQRNIITITELPLRVPTVAYIESIKKSTNRMTFIEEIIDYSSSETIEILVKLKPNSLNRIMEEFKCTEEQDSIENFLRLRNCLHSHLNFVKPKGGIIEFNTYYEILYAWLPYRRELYQKRLMREHAVLKLRIIMETAIVRYINESAELNLSHYEDEKEASRILSEHGFPPLNQTLIISPEFASIEELNQKALQGCYTYILSLQARELLIAAKTRRVEKIKKMQARLDKVEQLLQESPFPGASVWLEEIDAVEKAIIKGRNTQWKFH</sequence>
<dbReference type="SMART" id="SM00433">
    <property type="entry name" value="TOP2c"/>
    <property type="match status" value="1"/>
</dbReference>
<name>A0A856Z169_ASF</name>
<dbReference type="PROSITE" id="PS00177">
    <property type="entry name" value="TOPOISOMERASE_II"/>
    <property type="match status" value="1"/>
</dbReference>
<evidence type="ECO:0000256" key="10">
    <source>
        <dbReference type="ARBA" id="ARBA00022741"/>
    </source>
</evidence>
<dbReference type="InterPro" id="IPR001241">
    <property type="entry name" value="Topo_IIA"/>
</dbReference>
<evidence type="ECO:0000256" key="18">
    <source>
        <dbReference type="ARBA" id="ARBA00045983"/>
    </source>
</evidence>
<dbReference type="PANTHER" id="PTHR10169">
    <property type="entry name" value="DNA TOPOISOMERASE/GYRASE"/>
    <property type="match status" value="1"/>
</dbReference>
<comment type="cofactor">
    <cofactor evidence="4">
        <name>Mg(2+)</name>
        <dbReference type="ChEBI" id="CHEBI:18420"/>
    </cofactor>
</comment>
<keyword evidence="11" id="KW-0067">ATP-binding</keyword>
<proteinExistence type="inferred from homology"/>
<dbReference type="Gene3D" id="1.10.268.10">
    <property type="entry name" value="Topoisomerase, domain 3"/>
    <property type="match status" value="1"/>
</dbReference>
<dbReference type="PRINTS" id="PR00418">
    <property type="entry name" value="TPI2FAMILY"/>
</dbReference>
<keyword evidence="13 19" id="KW-0799">Topoisomerase</keyword>
<dbReference type="InterPro" id="IPR002205">
    <property type="entry name" value="Topo_IIA_dom_A"/>
</dbReference>
<organismHost>
    <name type="scientific">Ornithodoros</name>
    <name type="common">relapsing fever ticks</name>
    <dbReference type="NCBI Taxonomy" id="6937"/>
</organismHost>
<dbReference type="GO" id="GO:0006265">
    <property type="term" value="P:DNA topological change"/>
    <property type="evidence" value="ECO:0007669"/>
    <property type="project" value="UniProtKB-UniRule"/>
</dbReference>
<evidence type="ECO:0000256" key="11">
    <source>
        <dbReference type="ARBA" id="ARBA00022840"/>
    </source>
</evidence>
<keyword evidence="10" id="KW-0547">Nucleotide-binding</keyword>
<comment type="subcellular location">
    <subcellularLocation>
        <location evidence="5">Host cytoplasm</location>
    </subcellularLocation>
</comment>
<dbReference type="InterPro" id="IPR014721">
    <property type="entry name" value="Ribsml_uS5_D2-typ_fold_subgr"/>
</dbReference>
<dbReference type="Proteomes" id="UP000422855">
    <property type="component" value="Segment"/>
</dbReference>
<dbReference type="Gene3D" id="3.30.1490.30">
    <property type="match status" value="1"/>
</dbReference>
<dbReference type="InterPro" id="IPR013760">
    <property type="entry name" value="Topo_IIA-like_dom_sf"/>
</dbReference>
<feature type="domain" description="Topo IIA-type catalytic" evidence="20">
    <location>
        <begin position="775"/>
        <end position="1242"/>
    </location>
</feature>
<evidence type="ECO:0000259" key="20">
    <source>
        <dbReference type="PROSITE" id="PS52040"/>
    </source>
</evidence>
<dbReference type="InterPro" id="IPR031660">
    <property type="entry name" value="TOPRIM_C"/>
</dbReference>
<evidence type="ECO:0000256" key="1">
    <source>
        <dbReference type="ARBA" id="ARBA00000185"/>
    </source>
</evidence>
<organismHost>
    <name type="scientific">Phacochoerus africanus</name>
    <name type="common">Warthog</name>
    <dbReference type="NCBI Taxonomy" id="41426"/>
</organismHost>
<dbReference type="SUPFAM" id="SSF54211">
    <property type="entry name" value="Ribosomal protein S5 domain 2-like"/>
    <property type="match status" value="1"/>
</dbReference>
<dbReference type="GO" id="GO:0003918">
    <property type="term" value="F:DNA topoisomerase type II (double strand cut, ATP-hydrolyzing) activity"/>
    <property type="evidence" value="ECO:0007669"/>
    <property type="project" value="UniProtKB-EC"/>
</dbReference>
<dbReference type="InterPro" id="IPR018522">
    <property type="entry name" value="TopoIIA_CS"/>
</dbReference>
<dbReference type="SMART" id="SM00434">
    <property type="entry name" value="TOP4c"/>
    <property type="match status" value="1"/>
</dbReference>